<dbReference type="SUPFAM" id="SSF89260">
    <property type="entry name" value="Collagen-binding domain"/>
    <property type="match status" value="3"/>
</dbReference>
<dbReference type="InterPro" id="IPR001119">
    <property type="entry name" value="SLH_dom"/>
</dbReference>
<dbReference type="PROSITE" id="PS00138">
    <property type="entry name" value="SUBTILASE_SER"/>
    <property type="match status" value="1"/>
</dbReference>
<dbReference type="PANTHER" id="PTHR43399:SF4">
    <property type="entry name" value="CELL WALL-ASSOCIATED PROTEASE"/>
    <property type="match status" value="1"/>
</dbReference>
<dbReference type="InterPro" id="IPR000209">
    <property type="entry name" value="Peptidase_S8/S53_dom"/>
</dbReference>
<dbReference type="PRINTS" id="PR00723">
    <property type="entry name" value="SUBTILISIN"/>
</dbReference>
<accession>A0A4Q9DME7</accession>
<dbReference type="InterPro" id="IPR023827">
    <property type="entry name" value="Peptidase_S8_Asp-AS"/>
</dbReference>
<keyword evidence="7" id="KW-1133">Transmembrane helix</keyword>
<organism evidence="9 10">
    <name type="scientific">Paenibacillus thalictri</name>
    <dbReference type="NCBI Taxonomy" id="2527873"/>
    <lineage>
        <taxon>Bacteria</taxon>
        <taxon>Bacillati</taxon>
        <taxon>Bacillota</taxon>
        <taxon>Bacilli</taxon>
        <taxon>Bacillales</taxon>
        <taxon>Paenibacillaceae</taxon>
        <taxon>Paenibacillus</taxon>
    </lineage>
</organism>
<feature type="active site" description="Charge relay system" evidence="5">
    <location>
        <position position="262"/>
    </location>
</feature>
<dbReference type="Pfam" id="PF00082">
    <property type="entry name" value="Peptidase_S8"/>
    <property type="match status" value="1"/>
</dbReference>
<keyword evidence="7" id="KW-0812">Transmembrane</keyword>
<sequence length="849" mass="92632">MLKRAIIRIITGSVIGTGIFVSALPITGTILTSRAYAAVVTATDPLIEKQTYLQQIHIQDAWGVATGNNNLIIAMVDTGVDLTHPDLLPNLVDGANLLHPDELPLDDNGHGTNVAGVMAAAANNDRGGAGILWNAKLMPIKALEADGTGGEAKLGEGIKYAVDHGAKIVVLSLGLNKYSTYLSDIVQYAEDHDVLLVAATGNEGNRVKYPAAYPTVLAVGGMTADKKTDSRSNTGPELDLVAPWDVFTTSLGGGYEYKDGTSMAAPQVAAVAALAWSKYPSMKPYEIRNLLRQKTEPLSGSGWNPISGYGLLRADRVMNEPYSEDMYEPNNRKDQASPISASKMISATFQGGGDADWYSFNAPYNGNVNLLLQTEEGYEVTVNHIQTSGAAQSYTFQAGGKITLPVSKGTNYIQLQLKDRAFTGKLPYRLTTSFDIYKDEFEDNDRQYTAYVLPIRSQTITGTLHQMNDQDWFMLPVEQSGFLRLKLSVDTARIDPVLYVQKQGEKGVTYDLGGDGAVEVMPKTAVFPGNYYIRVSNVKEYTFPVTGEYKLTVEYEAHLIDPNEPNDKPYQATAIKPGAPYDGVIESVTDQDWFLLKINSESFADLHLSGIPENVRLTMTVYDSNLKQLATATNTPGATTTDLSGRWQAGSYYMKLTADKPFDYQMYSLTADVTPLLGGFTDIAGHWAANDILAAVKSNLIEGYSGYKFMPDRTITRAEAAAILVRGFKLTKQKYIGYTDLSANHWAYSFIAKAAQAGIVEGYPDQSFAPDSPVTRMEMTAMMARAMKLSGKQRGAAPFTDTDDNYWGTGVLKQMKAEGWVSGFPDGSFRPEQPATRAEFVTMLEDILN</sequence>
<keyword evidence="4 5" id="KW-0720">Serine protease</keyword>
<feature type="active site" description="Charge relay system" evidence="5">
    <location>
        <position position="77"/>
    </location>
</feature>
<feature type="active site" description="Charge relay system" evidence="5">
    <location>
        <position position="110"/>
    </location>
</feature>
<dbReference type="InterPro" id="IPR015500">
    <property type="entry name" value="Peptidase_S8_subtilisin-rel"/>
</dbReference>
<evidence type="ECO:0000256" key="6">
    <source>
        <dbReference type="RuleBase" id="RU003355"/>
    </source>
</evidence>
<comment type="caution">
    <text evidence="9">The sequence shown here is derived from an EMBL/GenBank/DDBJ whole genome shotgun (WGS) entry which is preliminary data.</text>
</comment>
<reference evidence="9 10" key="1">
    <citation type="submission" date="2019-02" db="EMBL/GenBank/DDBJ databases">
        <title>Paenibacillus sp. nov., isolated from surface-sterilized tissue of Thalictrum simplex L.</title>
        <authorList>
            <person name="Tuo L."/>
        </authorList>
    </citation>
    <scope>NUCLEOTIDE SEQUENCE [LARGE SCALE GENOMIC DNA]</scope>
    <source>
        <strain evidence="9 10">N2SHLJ1</strain>
    </source>
</reference>
<dbReference type="GO" id="GO:0004252">
    <property type="term" value="F:serine-type endopeptidase activity"/>
    <property type="evidence" value="ECO:0007669"/>
    <property type="project" value="UniProtKB-UniRule"/>
</dbReference>
<evidence type="ECO:0000313" key="10">
    <source>
        <dbReference type="Proteomes" id="UP000293142"/>
    </source>
</evidence>
<dbReference type="InterPro" id="IPR051048">
    <property type="entry name" value="Peptidase_S8/S53_subtilisin"/>
</dbReference>
<proteinExistence type="inferred from homology"/>
<dbReference type="PROSITE" id="PS00136">
    <property type="entry name" value="SUBTILASE_ASP"/>
    <property type="match status" value="1"/>
</dbReference>
<evidence type="ECO:0000256" key="7">
    <source>
        <dbReference type="SAM" id="Phobius"/>
    </source>
</evidence>
<dbReference type="InterPro" id="IPR023828">
    <property type="entry name" value="Peptidase_S8_Ser-AS"/>
</dbReference>
<evidence type="ECO:0000256" key="4">
    <source>
        <dbReference type="ARBA" id="ARBA00022825"/>
    </source>
</evidence>
<evidence type="ECO:0000313" key="9">
    <source>
        <dbReference type="EMBL" id="TBL72966.1"/>
    </source>
</evidence>
<dbReference type="PANTHER" id="PTHR43399">
    <property type="entry name" value="SUBTILISIN-RELATED"/>
    <property type="match status" value="1"/>
</dbReference>
<dbReference type="InterPro" id="IPR036852">
    <property type="entry name" value="Peptidase_S8/S53_dom_sf"/>
</dbReference>
<dbReference type="PROSITE" id="PS00137">
    <property type="entry name" value="SUBTILASE_HIS"/>
    <property type="match status" value="1"/>
</dbReference>
<dbReference type="PROSITE" id="PS51272">
    <property type="entry name" value="SLH"/>
    <property type="match status" value="3"/>
</dbReference>
<feature type="domain" description="SLH" evidence="8">
    <location>
        <begin position="675"/>
        <end position="733"/>
    </location>
</feature>
<name>A0A4Q9DME7_9BACL</name>
<keyword evidence="7" id="KW-0472">Membrane</keyword>
<keyword evidence="3 5" id="KW-0378">Hydrolase</keyword>
<keyword evidence="10" id="KW-1185">Reference proteome</keyword>
<dbReference type="OrthoDB" id="9798386at2"/>
<dbReference type="PROSITE" id="PS51892">
    <property type="entry name" value="SUBTILASE"/>
    <property type="match status" value="1"/>
</dbReference>
<dbReference type="Proteomes" id="UP000293142">
    <property type="component" value="Unassembled WGS sequence"/>
</dbReference>
<evidence type="ECO:0000256" key="1">
    <source>
        <dbReference type="ARBA" id="ARBA00011073"/>
    </source>
</evidence>
<dbReference type="EMBL" id="SIRE01000022">
    <property type="protein sequence ID" value="TBL72966.1"/>
    <property type="molecule type" value="Genomic_DNA"/>
</dbReference>
<keyword evidence="2 5" id="KW-0645">Protease</keyword>
<feature type="domain" description="SLH" evidence="8">
    <location>
        <begin position="734"/>
        <end position="797"/>
    </location>
</feature>
<dbReference type="InterPro" id="IPR022398">
    <property type="entry name" value="Peptidase_S8_His-AS"/>
</dbReference>
<evidence type="ECO:0000256" key="2">
    <source>
        <dbReference type="ARBA" id="ARBA00022670"/>
    </source>
</evidence>
<feature type="transmembrane region" description="Helical" evidence="7">
    <location>
        <begin position="7"/>
        <end position="26"/>
    </location>
</feature>
<evidence type="ECO:0000256" key="3">
    <source>
        <dbReference type="ARBA" id="ARBA00022801"/>
    </source>
</evidence>
<dbReference type="Gene3D" id="3.40.50.200">
    <property type="entry name" value="Peptidase S8/S53 domain"/>
    <property type="match status" value="1"/>
</dbReference>
<evidence type="ECO:0000259" key="8">
    <source>
        <dbReference type="PROSITE" id="PS51272"/>
    </source>
</evidence>
<dbReference type="SUPFAM" id="SSF52743">
    <property type="entry name" value="Subtilisin-like"/>
    <property type="match status" value="1"/>
</dbReference>
<feature type="domain" description="SLH" evidence="8">
    <location>
        <begin position="798"/>
        <end position="849"/>
    </location>
</feature>
<dbReference type="RefSeq" id="WP_131016685.1">
    <property type="nucleotide sequence ID" value="NZ_SIRE01000022.1"/>
</dbReference>
<protein>
    <submittedName>
        <fullName evidence="9">Peptidase S8</fullName>
    </submittedName>
</protein>
<dbReference type="AlphaFoldDB" id="A0A4Q9DME7"/>
<comment type="similarity">
    <text evidence="1 5 6">Belongs to the peptidase S8 family.</text>
</comment>
<dbReference type="Gene3D" id="2.60.120.380">
    <property type="match status" value="3"/>
</dbReference>
<evidence type="ECO:0000256" key="5">
    <source>
        <dbReference type="PROSITE-ProRule" id="PRU01240"/>
    </source>
</evidence>
<dbReference type="GO" id="GO:0006508">
    <property type="term" value="P:proteolysis"/>
    <property type="evidence" value="ECO:0007669"/>
    <property type="project" value="UniProtKB-KW"/>
</dbReference>
<gene>
    <name evidence="9" type="ORF">EYB31_27440</name>
</gene>
<dbReference type="Pfam" id="PF00395">
    <property type="entry name" value="SLH"/>
    <property type="match status" value="3"/>
</dbReference>